<sequence length="188" mass="21334">MRRHWRYLFLLAAALWLSACATHPSAPPEPASPCADTGTASFVVCQFYGRYITLKPFGLPGNTTLRLLRPFLSDSLGNQLQEAIADQTDYMEDFPQQLPPLASGPLFSSAPRFPDHFDILEERSFASDSGHHWALVRVSLRSDSAETVWQDEIVLRQTPLGYRIEDFLFPRDKAPPRRLTNILRQAFE</sequence>
<gene>
    <name evidence="2" type="ORF">MU846_06270</name>
</gene>
<feature type="chain" id="PRO_5046310992" description="DUF3828 domain-containing protein" evidence="1">
    <location>
        <begin position="22"/>
        <end position="188"/>
    </location>
</feature>
<keyword evidence="3" id="KW-1185">Reference proteome</keyword>
<proteinExistence type="predicted"/>
<dbReference type="EMBL" id="JALKII010000003">
    <property type="protein sequence ID" value="MCK0537313.1"/>
    <property type="molecule type" value="Genomic_DNA"/>
</dbReference>
<dbReference type="RefSeq" id="WP_246950453.1">
    <property type="nucleotide sequence ID" value="NZ_JALKII010000003.1"/>
</dbReference>
<evidence type="ECO:0008006" key="4">
    <source>
        <dbReference type="Google" id="ProtNLM"/>
    </source>
</evidence>
<evidence type="ECO:0000313" key="2">
    <source>
        <dbReference type="EMBL" id="MCK0537313.1"/>
    </source>
</evidence>
<accession>A0ABT0E658</accession>
<comment type="caution">
    <text evidence="2">The sequence shown here is derived from an EMBL/GenBank/DDBJ whole genome shotgun (WGS) entry which is preliminary data.</text>
</comment>
<evidence type="ECO:0000256" key="1">
    <source>
        <dbReference type="SAM" id="SignalP"/>
    </source>
</evidence>
<reference evidence="2" key="1">
    <citation type="submission" date="2022-04" db="EMBL/GenBank/DDBJ databases">
        <title>Alcanivorax sp. CY1518 draft genome sequence.</title>
        <authorList>
            <person name="Zhao G."/>
            <person name="An M."/>
        </authorList>
    </citation>
    <scope>NUCLEOTIDE SEQUENCE</scope>
    <source>
        <strain evidence="2">CY1518</strain>
    </source>
</reference>
<keyword evidence="1" id="KW-0732">Signal</keyword>
<organism evidence="2 3">
    <name type="scientific">Alcanivorax quisquiliarum</name>
    <dbReference type="NCBI Taxonomy" id="2933565"/>
    <lineage>
        <taxon>Bacteria</taxon>
        <taxon>Pseudomonadati</taxon>
        <taxon>Pseudomonadota</taxon>
        <taxon>Gammaproteobacteria</taxon>
        <taxon>Oceanospirillales</taxon>
        <taxon>Alcanivoracaceae</taxon>
        <taxon>Alcanivorax</taxon>
    </lineage>
</organism>
<name>A0ABT0E658_9GAMM</name>
<protein>
    <recommendedName>
        <fullName evidence="4">DUF3828 domain-containing protein</fullName>
    </recommendedName>
</protein>
<feature type="signal peptide" evidence="1">
    <location>
        <begin position="1"/>
        <end position="21"/>
    </location>
</feature>
<dbReference type="PROSITE" id="PS51257">
    <property type="entry name" value="PROKAR_LIPOPROTEIN"/>
    <property type="match status" value="1"/>
</dbReference>
<dbReference type="Proteomes" id="UP001165524">
    <property type="component" value="Unassembled WGS sequence"/>
</dbReference>
<evidence type="ECO:0000313" key="3">
    <source>
        <dbReference type="Proteomes" id="UP001165524"/>
    </source>
</evidence>